<keyword evidence="1" id="KW-0812">Transmembrane</keyword>
<evidence type="ECO:0000313" key="3">
    <source>
        <dbReference type="Proteomes" id="UP000235589"/>
    </source>
</evidence>
<keyword evidence="1" id="KW-1133">Transmembrane helix</keyword>
<protein>
    <submittedName>
        <fullName evidence="2">Uncharacterized protein</fullName>
    </submittedName>
</protein>
<reference evidence="2 3" key="1">
    <citation type="submission" date="2017-04" db="EMBL/GenBank/DDBJ databases">
        <title>Monoglobus pectinilyticus 14 draft genome.</title>
        <authorList>
            <person name="Kim C."/>
            <person name="Rosendale D.I."/>
            <person name="Kelly W.J."/>
            <person name="Tannock G.W."/>
            <person name="Patchett M.L."/>
            <person name="Jordens J.Z."/>
        </authorList>
    </citation>
    <scope>NUCLEOTIDE SEQUENCE [LARGE SCALE GENOMIC DNA]</scope>
    <source>
        <strain evidence="2 3">14</strain>
    </source>
</reference>
<organism evidence="2 3">
    <name type="scientific">Monoglobus pectinilyticus</name>
    <dbReference type="NCBI Taxonomy" id="1981510"/>
    <lineage>
        <taxon>Bacteria</taxon>
        <taxon>Bacillati</taxon>
        <taxon>Bacillota</taxon>
        <taxon>Clostridia</taxon>
        <taxon>Monoglobales</taxon>
        <taxon>Monoglobaceae</taxon>
        <taxon>Monoglobus</taxon>
    </lineage>
</organism>
<feature type="transmembrane region" description="Helical" evidence="1">
    <location>
        <begin position="6"/>
        <end position="37"/>
    </location>
</feature>
<dbReference type="KEGG" id="mpec:B9O19_00496"/>
<gene>
    <name evidence="2" type="ORF">B9O19_00496</name>
</gene>
<dbReference type="EMBL" id="CP020991">
    <property type="protein sequence ID" value="AUO18679.1"/>
    <property type="molecule type" value="Genomic_DNA"/>
</dbReference>
<accession>A0A2K9P1J0</accession>
<evidence type="ECO:0000313" key="2">
    <source>
        <dbReference type="EMBL" id="AUO18679.1"/>
    </source>
</evidence>
<proteinExistence type="predicted"/>
<name>A0A2K9P1J0_9FIRM</name>
<dbReference type="GeneID" id="98063677"/>
<dbReference type="Proteomes" id="UP000235589">
    <property type="component" value="Chromosome"/>
</dbReference>
<dbReference type="RefSeq" id="WP_158648894.1">
    <property type="nucleotide sequence ID" value="NZ_CP020991.1"/>
</dbReference>
<dbReference type="AlphaFoldDB" id="A0A2K9P1J0"/>
<evidence type="ECO:0000256" key="1">
    <source>
        <dbReference type="SAM" id="Phobius"/>
    </source>
</evidence>
<keyword evidence="3" id="KW-1185">Reference proteome</keyword>
<keyword evidence="1" id="KW-0472">Membrane</keyword>
<sequence>MINVIVAIMLCSSLLVSTCFWVIPEGITTWLTLVLFFRKKRAERKNQLREKNTEKEK</sequence>